<evidence type="ECO:0000313" key="2">
    <source>
        <dbReference type="RefSeq" id="XP_020095864.1"/>
    </source>
</evidence>
<dbReference type="PANTHER" id="PTHR34454:SF3">
    <property type="entry name" value="PEPTIDASE I, PUTATIVE-RELATED"/>
    <property type="match status" value="1"/>
</dbReference>
<reference evidence="1" key="1">
    <citation type="journal article" date="2015" name="Nat. Genet.">
        <title>The pineapple genome and the evolution of CAM photosynthesis.</title>
        <authorList>
            <person name="Ming R."/>
            <person name="VanBuren R."/>
            <person name="Wai C.M."/>
            <person name="Tang H."/>
            <person name="Schatz M.C."/>
            <person name="Bowers J.E."/>
            <person name="Lyons E."/>
            <person name="Wang M.L."/>
            <person name="Chen J."/>
            <person name="Biggers E."/>
            <person name="Zhang J."/>
            <person name="Huang L."/>
            <person name="Zhang L."/>
            <person name="Miao W."/>
            <person name="Zhang J."/>
            <person name="Ye Z."/>
            <person name="Miao C."/>
            <person name="Lin Z."/>
            <person name="Wang H."/>
            <person name="Zhou H."/>
            <person name="Yim W.C."/>
            <person name="Priest H.D."/>
            <person name="Zheng C."/>
            <person name="Woodhouse M."/>
            <person name="Edger P.P."/>
            <person name="Guyot R."/>
            <person name="Guo H.B."/>
            <person name="Guo H."/>
            <person name="Zheng G."/>
            <person name="Singh R."/>
            <person name="Sharma A."/>
            <person name="Min X."/>
            <person name="Zheng Y."/>
            <person name="Lee H."/>
            <person name="Gurtowski J."/>
            <person name="Sedlazeck F.J."/>
            <person name="Harkess A."/>
            <person name="McKain M.R."/>
            <person name="Liao Z."/>
            <person name="Fang J."/>
            <person name="Liu J."/>
            <person name="Zhang X."/>
            <person name="Zhang Q."/>
            <person name="Hu W."/>
            <person name="Qin Y."/>
            <person name="Wang K."/>
            <person name="Chen L.Y."/>
            <person name="Shirley N."/>
            <person name="Lin Y.R."/>
            <person name="Liu L.Y."/>
            <person name="Hernandez A.G."/>
            <person name="Wright C.L."/>
            <person name="Bulone V."/>
            <person name="Tuskan G.A."/>
            <person name="Heath K."/>
            <person name="Zee F."/>
            <person name="Moore P.H."/>
            <person name="Sunkar R."/>
            <person name="Leebens-Mack J.H."/>
            <person name="Mockler T."/>
            <person name="Bennetzen J.L."/>
            <person name="Freeling M."/>
            <person name="Sankoff D."/>
            <person name="Paterson A.H."/>
            <person name="Zhu X."/>
            <person name="Yang X."/>
            <person name="Smith J.A."/>
            <person name="Cushman J.C."/>
            <person name="Paull R.E."/>
            <person name="Yu Q."/>
        </authorList>
    </citation>
    <scope>NUCLEOTIDE SEQUENCE [LARGE SCALE GENOMIC DNA]</scope>
    <source>
        <strain evidence="1">cv. F153</strain>
    </source>
</reference>
<sequence>MAFIRPIPLLILLLFLRLFTYPSLALIYVSTPNSTFLPLSPSSSSASDDSSASLLLREIVDAIAAKERWDAKDGVRVADLDRGGVRVRSARRYEVRGRAGRTTVAATFSDEAAGWRRAREGGDGVVVVEEGEDLVGGDGAVGLGLGAAIRDFELVGPFDLRVGGGDHDEIALHYPLLNTTNVGLKRLLVGEGIKIKVAGAQQVSFSHPYDIGLSMNGILAPHDVGHCHIWPLSYPACALLLSIDIVGSIRVFVQSTHTSRYKSSDTIELLPKKCYNKRPSSEISSCLFCSASSRLSLFGSVLIKVLRKRTFENNKPIRFLKAKVTAAAEVKFRIELEKRLTENDRAWKKIPAWKTKPRVDRVWLEVVARVEEGGRLKAVLLKKLGRSFSIDDSVAWSNMMSNVSFTQFPSFVVHPKALTLDVKW</sequence>
<evidence type="ECO:0000313" key="1">
    <source>
        <dbReference type="Proteomes" id="UP000515123"/>
    </source>
</evidence>
<proteinExistence type="predicted"/>
<dbReference type="RefSeq" id="XP_020095864.1">
    <property type="nucleotide sequence ID" value="XM_020240275.1"/>
</dbReference>
<accession>A0A6P5FIT5</accession>
<reference evidence="2" key="2">
    <citation type="submission" date="2025-08" db="UniProtKB">
        <authorList>
            <consortium name="RefSeq"/>
        </authorList>
    </citation>
    <scope>IDENTIFICATION</scope>
    <source>
        <tissue evidence="2">Leaf</tissue>
    </source>
</reference>
<gene>
    <name evidence="2" type="primary">LOC109715325</name>
</gene>
<name>A0A6P5FIT5_ANACO</name>
<dbReference type="Proteomes" id="UP000515123">
    <property type="component" value="Linkage group 9"/>
</dbReference>
<dbReference type="Gramene" id="Aco008564.1.mrna1">
    <property type="protein sequence ID" value="Aco008564.1.mrna1"/>
    <property type="gene ID" value="Aco008564.1.path1"/>
</dbReference>
<dbReference type="InterPro" id="IPR053283">
    <property type="entry name" value="TUNICAMYCIN_INDUCED_1"/>
</dbReference>
<dbReference type="OrthoDB" id="308440at2759"/>
<dbReference type="GeneID" id="109715325"/>
<dbReference type="AlphaFoldDB" id="A0A6P5FIT5"/>
<dbReference type="PANTHER" id="PTHR34454">
    <property type="entry name" value="TUNICAMYCIN INDUCED PROTEIN"/>
    <property type="match status" value="1"/>
</dbReference>
<protein>
    <submittedName>
        <fullName evidence="2">Uncharacterized protein LOC109715325</fullName>
    </submittedName>
</protein>
<keyword evidence="1" id="KW-1185">Reference proteome</keyword>
<organism evidence="1 2">
    <name type="scientific">Ananas comosus</name>
    <name type="common">Pineapple</name>
    <name type="synonym">Ananas ananas</name>
    <dbReference type="NCBI Taxonomy" id="4615"/>
    <lineage>
        <taxon>Eukaryota</taxon>
        <taxon>Viridiplantae</taxon>
        <taxon>Streptophyta</taxon>
        <taxon>Embryophyta</taxon>
        <taxon>Tracheophyta</taxon>
        <taxon>Spermatophyta</taxon>
        <taxon>Magnoliopsida</taxon>
        <taxon>Liliopsida</taxon>
        <taxon>Poales</taxon>
        <taxon>Bromeliaceae</taxon>
        <taxon>Bromelioideae</taxon>
        <taxon>Ananas</taxon>
    </lineage>
</organism>